<protein>
    <submittedName>
        <fullName evidence="1">Uncharacterized protein</fullName>
    </submittedName>
</protein>
<dbReference type="EMBL" id="MWDB01000023">
    <property type="protein sequence ID" value="OQB41126.1"/>
    <property type="molecule type" value="Genomic_DNA"/>
</dbReference>
<dbReference type="AlphaFoldDB" id="A0A1V5ZM34"/>
<comment type="caution">
    <text evidence="1">The sequence shown here is derived from an EMBL/GenBank/DDBJ whole genome shotgun (WGS) entry which is preliminary data.</text>
</comment>
<evidence type="ECO:0000313" key="1">
    <source>
        <dbReference type="EMBL" id="OQB41126.1"/>
    </source>
</evidence>
<accession>A0A1V5ZM34</accession>
<proteinExistence type="predicted"/>
<dbReference type="Proteomes" id="UP000485621">
    <property type="component" value="Unassembled WGS sequence"/>
</dbReference>
<gene>
    <name evidence="1" type="ORF">BWY04_01012</name>
</gene>
<reference evidence="1" key="1">
    <citation type="submission" date="2017-02" db="EMBL/GenBank/DDBJ databases">
        <title>Delving into the versatile metabolic prowess of the omnipresent phylum Bacteroidetes.</title>
        <authorList>
            <person name="Nobu M.K."/>
            <person name="Mei R."/>
            <person name="Narihiro T."/>
            <person name="Kuroda K."/>
            <person name="Liu W.-T."/>
        </authorList>
    </citation>
    <scope>NUCLEOTIDE SEQUENCE</scope>
    <source>
        <strain evidence="1">ADurb.Bin160</strain>
    </source>
</reference>
<sequence length="139" mass="16109">MDNIKENQMNTKIILEKLSSLMKSANLNFSVETIDKNFIMNSKEMRVYIDSEKCDVTFTFNISSDPSDSALVIASLKDVKEINNIFIAESFYRINSDFYYGKEAYQKYQETLEKHCLRKQNSEKNILQFLEKCVPAGSC</sequence>
<organism evidence="1">
    <name type="scientific">candidate division CPR1 bacterium ADurb.Bin160</name>
    <dbReference type="NCBI Taxonomy" id="1852826"/>
    <lineage>
        <taxon>Bacteria</taxon>
        <taxon>candidate division CPR1</taxon>
    </lineage>
</organism>
<name>A0A1V5ZM34_9BACT</name>